<evidence type="ECO:0000256" key="3">
    <source>
        <dbReference type="ARBA" id="ARBA00022989"/>
    </source>
</evidence>
<evidence type="ECO:0000256" key="4">
    <source>
        <dbReference type="ARBA" id="ARBA00023136"/>
    </source>
</evidence>
<evidence type="ECO:0000256" key="5">
    <source>
        <dbReference type="SAM" id="MobiDB-lite"/>
    </source>
</evidence>
<dbReference type="OrthoDB" id="5215637at2759"/>
<accession>A0A2J6RIZ2</accession>
<keyword evidence="3 6" id="KW-1133">Transmembrane helix</keyword>
<comment type="subcellular location">
    <subcellularLocation>
        <location evidence="1">Membrane</location>
        <topology evidence="1">Single-pass membrane protein</topology>
    </subcellularLocation>
</comment>
<sequence>MSLPIRIVAALAIIYSQFQPADALLETCYNAAGVPDFQIFPCQPKATESSCCKAGDICYSNGLCAPGPTEPTGITPYFLNGCTNTSFSAPDCIPSCLTISGNGVQTCPNIGANHFCCYGYNGCNCSDPSAVFTLQAGTIVTTINPSASYTATAAASSTTSSAGTTTSSSGPTGTGSTSPTSTPAATHGVAIGVGVGIGTVAVAALAGLGYFFWRRRSSRGKPTELSAEQSPHPPPFQEYYADQPPKPQGGYPGQGYPYQQTALNELPSDRQYQPVGELPSHPYT</sequence>
<feature type="signal peptide" evidence="7">
    <location>
        <begin position="1"/>
        <end position="23"/>
    </location>
</feature>
<dbReference type="PANTHER" id="PTHR15549">
    <property type="entry name" value="PAIRED IMMUNOGLOBULIN-LIKE TYPE 2 RECEPTOR"/>
    <property type="match status" value="1"/>
</dbReference>
<gene>
    <name evidence="8" type="ORF">L207DRAFT_635797</name>
</gene>
<reference evidence="8 9" key="1">
    <citation type="submission" date="2016-04" db="EMBL/GenBank/DDBJ databases">
        <title>A degradative enzymes factory behind the ericoid mycorrhizal symbiosis.</title>
        <authorList>
            <consortium name="DOE Joint Genome Institute"/>
            <person name="Martino E."/>
            <person name="Morin E."/>
            <person name="Grelet G."/>
            <person name="Kuo A."/>
            <person name="Kohler A."/>
            <person name="Daghino S."/>
            <person name="Barry K."/>
            <person name="Choi C."/>
            <person name="Cichocki N."/>
            <person name="Clum A."/>
            <person name="Copeland A."/>
            <person name="Hainaut M."/>
            <person name="Haridas S."/>
            <person name="Labutti K."/>
            <person name="Lindquist E."/>
            <person name="Lipzen A."/>
            <person name="Khouja H.-R."/>
            <person name="Murat C."/>
            <person name="Ohm R."/>
            <person name="Olson A."/>
            <person name="Spatafora J."/>
            <person name="Veneault-Fourrey C."/>
            <person name="Henrissat B."/>
            <person name="Grigoriev I."/>
            <person name="Martin F."/>
            <person name="Perotto S."/>
        </authorList>
    </citation>
    <scope>NUCLEOTIDE SEQUENCE [LARGE SCALE GENOMIC DNA]</scope>
    <source>
        <strain evidence="8 9">F</strain>
    </source>
</reference>
<evidence type="ECO:0000313" key="8">
    <source>
        <dbReference type="EMBL" id="PMD38460.1"/>
    </source>
</evidence>
<keyword evidence="7" id="KW-0732">Signal</keyword>
<feature type="region of interest" description="Disordered" evidence="5">
    <location>
        <begin position="222"/>
        <end position="284"/>
    </location>
</feature>
<dbReference type="GO" id="GO:0071944">
    <property type="term" value="C:cell periphery"/>
    <property type="evidence" value="ECO:0007669"/>
    <property type="project" value="UniProtKB-ARBA"/>
</dbReference>
<evidence type="ECO:0008006" key="10">
    <source>
        <dbReference type="Google" id="ProtNLM"/>
    </source>
</evidence>
<dbReference type="STRING" id="1149755.A0A2J6RIZ2"/>
<keyword evidence="9" id="KW-1185">Reference proteome</keyword>
<feature type="chain" id="PRO_5014410348" description="Mid2 domain-containing protein" evidence="7">
    <location>
        <begin position="24"/>
        <end position="284"/>
    </location>
</feature>
<proteinExistence type="predicted"/>
<keyword evidence="2 6" id="KW-0812">Transmembrane</keyword>
<feature type="region of interest" description="Disordered" evidence="5">
    <location>
        <begin position="158"/>
        <end position="183"/>
    </location>
</feature>
<dbReference type="AlphaFoldDB" id="A0A2J6RIZ2"/>
<organism evidence="8 9">
    <name type="scientific">Hyaloscypha variabilis (strain UAMH 11265 / GT02V1 / F)</name>
    <name type="common">Meliniomyces variabilis</name>
    <dbReference type="NCBI Taxonomy" id="1149755"/>
    <lineage>
        <taxon>Eukaryota</taxon>
        <taxon>Fungi</taxon>
        <taxon>Dikarya</taxon>
        <taxon>Ascomycota</taxon>
        <taxon>Pezizomycotina</taxon>
        <taxon>Leotiomycetes</taxon>
        <taxon>Helotiales</taxon>
        <taxon>Hyaloscyphaceae</taxon>
        <taxon>Hyaloscypha</taxon>
        <taxon>Hyaloscypha variabilis</taxon>
    </lineage>
</organism>
<evidence type="ECO:0000256" key="2">
    <source>
        <dbReference type="ARBA" id="ARBA00022692"/>
    </source>
</evidence>
<protein>
    <recommendedName>
        <fullName evidence="10">Mid2 domain-containing protein</fullName>
    </recommendedName>
</protein>
<dbReference type="PANTHER" id="PTHR15549:SF26">
    <property type="entry name" value="AXIAL BUDDING PATTERN PROTEIN 2-RELATED"/>
    <property type="match status" value="1"/>
</dbReference>
<keyword evidence="4 6" id="KW-0472">Membrane</keyword>
<dbReference type="EMBL" id="KZ613948">
    <property type="protein sequence ID" value="PMD38460.1"/>
    <property type="molecule type" value="Genomic_DNA"/>
</dbReference>
<evidence type="ECO:0000256" key="1">
    <source>
        <dbReference type="ARBA" id="ARBA00004167"/>
    </source>
</evidence>
<name>A0A2J6RIZ2_HYAVF</name>
<evidence type="ECO:0000313" key="9">
    <source>
        <dbReference type="Proteomes" id="UP000235786"/>
    </source>
</evidence>
<dbReference type="Proteomes" id="UP000235786">
    <property type="component" value="Unassembled WGS sequence"/>
</dbReference>
<evidence type="ECO:0000256" key="7">
    <source>
        <dbReference type="SAM" id="SignalP"/>
    </source>
</evidence>
<feature type="transmembrane region" description="Helical" evidence="6">
    <location>
        <begin position="189"/>
        <end position="213"/>
    </location>
</feature>
<dbReference type="InterPro" id="IPR051694">
    <property type="entry name" value="Immunoregulatory_rcpt-like"/>
</dbReference>
<evidence type="ECO:0000256" key="6">
    <source>
        <dbReference type="SAM" id="Phobius"/>
    </source>
</evidence>
<dbReference type="GO" id="GO:0016020">
    <property type="term" value="C:membrane"/>
    <property type="evidence" value="ECO:0007669"/>
    <property type="project" value="UniProtKB-SubCell"/>
</dbReference>